<dbReference type="InterPro" id="IPR001610">
    <property type="entry name" value="PAC"/>
</dbReference>
<keyword evidence="20" id="KW-1185">Reference proteome</keyword>
<dbReference type="InterPro" id="IPR011102">
    <property type="entry name" value="Sig_transdc_His_kinase_HWE"/>
</dbReference>
<dbReference type="InterPro" id="IPR035965">
    <property type="entry name" value="PAS-like_dom_sf"/>
</dbReference>
<evidence type="ECO:0000256" key="13">
    <source>
        <dbReference type="ARBA" id="ARBA00022840"/>
    </source>
</evidence>
<dbReference type="PROSITE" id="PS50113">
    <property type="entry name" value="PAC"/>
    <property type="match status" value="1"/>
</dbReference>
<dbReference type="GO" id="GO:0009881">
    <property type="term" value="F:photoreceptor activity"/>
    <property type="evidence" value="ECO:0007669"/>
    <property type="project" value="UniProtKB-KW"/>
</dbReference>
<dbReference type="FunFam" id="3.30.450.20:FF:000099">
    <property type="entry name" value="Sensory box sensor histidine kinase"/>
    <property type="match status" value="1"/>
</dbReference>
<evidence type="ECO:0000313" key="19">
    <source>
        <dbReference type="EMBL" id="GJD89584.1"/>
    </source>
</evidence>
<dbReference type="SUPFAM" id="SSF55785">
    <property type="entry name" value="PYP-like sensor domain (PAS domain)"/>
    <property type="match status" value="1"/>
</dbReference>
<keyword evidence="13" id="KW-0067">ATP-binding</keyword>
<keyword evidence="4" id="KW-0600">Photoreceptor protein</keyword>
<dbReference type="GO" id="GO:0004673">
    <property type="term" value="F:protein histidine kinase activity"/>
    <property type="evidence" value="ECO:0007669"/>
    <property type="project" value="UniProtKB-EC"/>
</dbReference>
<keyword evidence="11" id="KW-0547">Nucleotide-binding</keyword>
<evidence type="ECO:0000256" key="4">
    <source>
        <dbReference type="ARBA" id="ARBA00022543"/>
    </source>
</evidence>
<keyword evidence="12" id="KW-0418">Kinase</keyword>
<keyword evidence="7" id="KW-0285">Flavoprotein</keyword>
<evidence type="ECO:0000256" key="12">
    <source>
        <dbReference type="ARBA" id="ARBA00022777"/>
    </source>
</evidence>
<dbReference type="RefSeq" id="WP_066921822.1">
    <property type="nucleotide sequence ID" value="NZ_BPQO01000012.1"/>
</dbReference>
<dbReference type="Pfam" id="PF08447">
    <property type="entry name" value="PAS_3"/>
    <property type="match status" value="1"/>
</dbReference>
<dbReference type="Proteomes" id="UP001055247">
    <property type="component" value="Unassembled WGS sequence"/>
</dbReference>
<evidence type="ECO:0000256" key="6">
    <source>
        <dbReference type="ARBA" id="ARBA00022606"/>
    </source>
</evidence>
<dbReference type="PANTHER" id="PTHR41523:SF8">
    <property type="entry name" value="ETHYLENE RESPONSE SENSOR PROTEIN"/>
    <property type="match status" value="1"/>
</dbReference>
<reference evidence="19" key="2">
    <citation type="submission" date="2021-08" db="EMBL/GenBank/DDBJ databases">
        <authorList>
            <person name="Tani A."/>
            <person name="Ola A."/>
            <person name="Ogura Y."/>
            <person name="Katsura K."/>
            <person name="Hayashi T."/>
        </authorList>
    </citation>
    <scope>NUCLEOTIDE SEQUENCE</scope>
    <source>
        <strain evidence="19">DSM 16372</strain>
    </source>
</reference>
<proteinExistence type="predicted"/>
<dbReference type="Pfam" id="PF07536">
    <property type="entry name" value="HWE_HK"/>
    <property type="match status" value="1"/>
</dbReference>
<dbReference type="SMART" id="SM00086">
    <property type="entry name" value="PAC"/>
    <property type="match status" value="1"/>
</dbReference>
<evidence type="ECO:0000256" key="11">
    <source>
        <dbReference type="ARBA" id="ARBA00022741"/>
    </source>
</evidence>
<evidence type="ECO:0000313" key="20">
    <source>
        <dbReference type="Proteomes" id="UP001055247"/>
    </source>
</evidence>
<keyword evidence="10" id="KW-0677">Repeat</keyword>
<gene>
    <name evidence="19" type="ORF">BHAOGJBA_3113</name>
</gene>
<dbReference type="Gene3D" id="3.30.565.10">
    <property type="entry name" value="Histidine kinase-like ATPase, C-terminal domain"/>
    <property type="match status" value="1"/>
</dbReference>
<dbReference type="InterPro" id="IPR000014">
    <property type="entry name" value="PAS"/>
</dbReference>
<dbReference type="GO" id="GO:0005524">
    <property type="term" value="F:ATP binding"/>
    <property type="evidence" value="ECO:0007669"/>
    <property type="project" value="UniProtKB-KW"/>
</dbReference>
<evidence type="ECO:0000256" key="3">
    <source>
        <dbReference type="ARBA" id="ARBA00021740"/>
    </source>
</evidence>
<keyword evidence="14" id="KW-0157">Chromophore</keyword>
<keyword evidence="9" id="KW-0808">Transferase</keyword>
<evidence type="ECO:0000256" key="2">
    <source>
        <dbReference type="ARBA" id="ARBA00012438"/>
    </source>
</evidence>
<feature type="domain" description="PAC" evidence="18">
    <location>
        <begin position="93"/>
        <end position="146"/>
    </location>
</feature>
<reference evidence="19" key="1">
    <citation type="journal article" date="2016" name="Front. Microbiol.">
        <title>Genome Sequence of the Piezophilic, Mesophilic Sulfate-Reducing Bacterium Desulfovibrio indicus J2T.</title>
        <authorList>
            <person name="Cao J."/>
            <person name="Maignien L."/>
            <person name="Shao Z."/>
            <person name="Alain K."/>
            <person name="Jebbar M."/>
        </authorList>
    </citation>
    <scope>NUCLEOTIDE SEQUENCE</scope>
    <source>
        <strain evidence="19">DSM 16372</strain>
    </source>
</reference>
<dbReference type="CDD" id="cd00130">
    <property type="entry name" value="PAS"/>
    <property type="match status" value="1"/>
</dbReference>
<dbReference type="PANTHER" id="PTHR41523">
    <property type="entry name" value="TWO-COMPONENT SYSTEM SENSOR PROTEIN"/>
    <property type="match status" value="1"/>
</dbReference>
<dbReference type="EMBL" id="BPQO01000012">
    <property type="protein sequence ID" value="GJD89584.1"/>
    <property type="molecule type" value="Genomic_DNA"/>
</dbReference>
<dbReference type="Gene3D" id="3.30.450.20">
    <property type="entry name" value="PAS domain"/>
    <property type="match status" value="1"/>
</dbReference>
<feature type="region of interest" description="Disordered" evidence="17">
    <location>
        <begin position="1"/>
        <end position="24"/>
    </location>
</feature>
<keyword evidence="5" id="KW-0597">Phosphoprotein</keyword>
<keyword evidence="16" id="KW-0675">Receptor</keyword>
<dbReference type="SMART" id="SM00911">
    <property type="entry name" value="HWE_HK"/>
    <property type="match status" value="1"/>
</dbReference>
<organism evidence="19 20">
    <name type="scientific">Methylobacterium hispanicum</name>
    <dbReference type="NCBI Taxonomy" id="270350"/>
    <lineage>
        <taxon>Bacteria</taxon>
        <taxon>Pseudomonadati</taxon>
        <taxon>Pseudomonadota</taxon>
        <taxon>Alphaproteobacteria</taxon>
        <taxon>Hyphomicrobiales</taxon>
        <taxon>Methylobacteriaceae</taxon>
        <taxon>Methylobacterium</taxon>
    </lineage>
</organism>
<keyword evidence="8" id="KW-0288">FMN</keyword>
<keyword evidence="15" id="KW-0843">Virulence</keyword>
<evidence type="ECO:0000256" key="5">
    <source>
        <dbReference type="ARBA" id="ARBA00022553"/>
    </source>
</evidence>
<evidence type="ECO:0000256" key="1">
    <source>
        <dbReference type="ARBA" id="ARBA00000085"/>
    </source>
</evidence>
<evidence type="ECO:0000256" key="10">
    <source>
        <dbReference type="ARBA" id="ARBA00022737"/>
    </source>
</evidence>
<dbReference type="InterPro" id="IPR013655">
    <property type="entry name" value="PAS_fold_3"/>
</dbReference>
<keyword evidence="6" id="KW-0716">Sensory transduction</keyword>
<evidence type="ECO:0000256" key="14">
    <source>
        <dbReference type="ARBA" id="ARBA00022991"/>
    </source>
</evidence>
<sequence>MSDRTNQQTEDESRAGSGPERDDGFRLLVETIPQLVWRARADGDWVWSSRQWQDFTGQSDGASRHGGWLATVHPDDRARTEAAWAGAEAEGRLRIEHRLLQAATGGYRWFETRALPARDADGRVREWFGTATDIHDLKTLQEQQAHLLAELQHRVRNTLATVRAIARRSAETSDSVEDYAMHLDGRLNAVSRVQSAIIRNPLGDLSLSLLVADELFAYHAHEGTDFTMTGPPVQIPARAAERLALALHELATNAVKFGALAQGDGAITIAWTLEERGTGRALVLDWTESGLTLGGPESRRYGFGMDVLERMLPHDLRAEVVVAFRGDGLTCRIVMPLCGAAQAAAARPHA</sequence>
<evidence type="ECO:0000256" key="15">
    <source>
        <dbReference type="ARBA" id="ARBA00023026"/>
    </source>
</evidence>
<accession>A0AAV4ZM40</accession>
<protein>
    <recommendedName>
        <fullName evidence="3">Blue-light-activated histidine kinase</fullName>
        <ecNumber evidence="2">2.7.13.3</ecNumber>
    </recommendedName>
</protein>
<dbReference type="SUPFAM" id="SSF55874">
    <property type="entry name" value="ATPase domain of HSP90 chaperone/DNA topoisomerase II/histidine kinase"/>
    <property type="match status" value="1"/>
</dbReference>
<evidence type="ECO:0000256" key="9">
    <source>
        <dbReference type="ARBA" id="ARBA00022679"/>
    </source>
</evidence>
<evidence type="ECO:0000256" key="7">
    <source>
        <dbReference type="ARBA" id="ARBA00022630"/>
    </source>
</evidence>
<dbReference type="InterPro" id="IPR000700">
    <property type="entry name" value="PAS-assoc_C"/>
</dbReference>
<dbReference type="AlphaFoldDB" id="A0AAV4ZM40"/>
<dbReference type="InterPro" id="IPR036890">
    <property type="entry name" value="HATPase_C_sf"/>
</dbReference>
<comment type="caution">
    <text evidence="19">The sequence shown here is derived from an EMBL/GenBank/DDBJ whole genome shotgun (WGS) entry which is preliminary data.</text>
</comment>
<comment type="catalytic activity">
    <reaction evidence="1">
        <text>ATP + protein L-histidine = ADP + protein N-phospho-L-histidine.</text>
        <dbReference type="EC" id="2.7.13.3"/>
    </reaction>
</comment>
<name>A0AAV4ZM40_9HYPH</name>
<dbReference type="EC" id="2.7.13.3" evidence="2"/>
<evidence type="ECO:0000256" key="17">
    <source>
        <dbReference type="SAM" id="MobiDB-lite"/>
    </source>
</evidence>
<evidence type="ECO:0000259" key="18">
    <source>
        <dbReference type="PROSITE" id="PS50113"/>
    </source>
</evidence>
<feature type="compositionally biased region" description="Basic and acidic residues" evidence="17">
    <location>
        <begin position="11"/>
        <end position="24"/>
    </location>
</feature>
<evidence type="ECO:0000256" key="16">
    <source>
        <dbReference type="ARBA" id="ARBA00023170"/>
    </source>
</evidence>
<dbReference type="NCBIfam" id="TIGR00229">
    <property type="entry name" value="sensory_box"/>
    <property type="match status" value="1"/>
</dbReference>
<evidence type="ECO:0000256" key="8">
    <source>
        <dbReference type="ARBA" id="ARBA00022643"/>
    </source>
</evidence>